<feature type="compositionally biased region" description="Basic residues" evidence="1">
    <location>
        <begin position="411"/>
        <end position="421"/>
    </location>
</feature>
<feature type="region of interest" description="Disordered" evidence="1">
    <location>
        <begin position="399"/>
        <end position="426"/>
    </location>
</feature>
<feature type="compositionally biased region" description="Basic and acidic residues" evidence="1">
    <location>
        <begin position="630"/>
        <end position="648"/>
    </location>
</feature>
<evidence type="ECO:0000313" key="4">
    <source>
        <dbReference type="Proteomes" id="UP001302676"/>
    </source>
</evidence>
<dbReference type="PANTHER" id="PTHR28067:SF1">
    <property type="entry name" value="DNA REPLICATION REGULATOR SLD3"/>
    <property type="match status" value="1"/>
</dbReference>
<dbReference type="RefSeq" id="XP_062636608.1">
    <property type="nucleotide sequence ID" value="XM_062777367.1"/>
</dbReference>
<feature type="region of interest" description="Disordered" evidence="1">
    <location>
        <begin position="254"/>
        <end position="319"/>
    </location>
</feature>
<organism evidence="3 4">
    <name type="scientific">Dichotomopilus funicola</name>
    <dbReference type="NCBI Taxonomy" id="1934379"/>
    <lineage>
        <taxon>Eukaryota</taxon>
        <taxon>Fungi</taxon>
        <taxon>Dikarya</taxon>
        <taxon>Ascomycota</taxon>
        <taxon>Pezizomycotina</taxon>
        <taxon>Sordariomycetes</taxon>
        <taxon>Sordariomycetidae</taxon>
        <taxon>Sordariales</taxon>
        <taxon>Chaetomiaceae</taxon>
        <taxon>Dichotomopilus</taxon>
    </lineage>
</organism>
<feature type="compositionally biased region" description="Low complexity" evidence="1">
    <location>
        <begin position="600"/>
        <end position="624"/>
    </location>
</feature>
<dbReference type="AlphaFoldDB" id="A0AAN6V1Q7"/>
<reference evidence="3" key="1">
    <citation type="journal article" date="2023" name="Mol. Phylogenet. Evol.">
        <title>Genome-scale phylogeny and comparative genomics of the fungal order Sordariales.</title>
        <authorList>
            <person name="Hensen N."/>
            <person name="Bonometti L."/>
            <person name="Westerberg I."/>
            <person name="Brannstrom I.O."/>
            <person name="Guillou S."/>
            <person name="Cros-Aarteil S."/>
            <person name="Calhoun S."/>
            <person name="Haridas S."/>
            <person name="Kuo A."/>
            <person name="Mondo S."/>
            <person name="Pangilinan J."/>
            <person name="Riley R."/>
            <person name="LaButti K."/>
            <person name="Andreopoulos B."/>
            <person name="Lipzen A."/>
            <person name="Chen C."/>
            <person name="Yan M."/>
            <person name="Daum C."/>
            <person name="Ng V."/>
            <person name="Clum A."/>
            <person name="Steindorff A."/>
            <person name="Ohm R.A."/>
            <person name="Martin F."/>
            <person name="Silar P."/>
            <person name="Natvig D.O."/>
            <person name="Lalanne C."/>
            <person name="Gautier V."/>
            <person name="Ament-Velasquez S.L."/>
            <person name="Kruys A."/>
            <person name="Hutchinson M.I."/>
            <person name="Powell A.J."/>
            <person name="Barry K."/>
            <person name="Miller A.N."/>
            <person name="Grigoriev I.V."/>
            <person name="Debuchy R."/>
            <person name="Gladieux P."/>
            <person name="Hiltunen Thoren M."/>
            <person name="Johannesson H."/>
        </authorList>
    </citation>
    <scope>NUCLEOTIDE SEQUENCE</scope>
    <source>
        <strain evidence="3">CBS 141.50</strain>
    </source>
</reference>
<protein>
    <submittedName>
        <fullName evidence="3">DNA replication regulator SLD3-domain-containing protein</fullName>
    </submittedName>
</protein>
<dbReference type="InterPro" id="IPR013948">
    <property type="entry name" value="DNA_replication_reg_Sld3_C"/>
</dbReference>
<feature type="region of interest" description="Disordered" evidence="1">
    <location>
        <begin position="595"/>
        <end position="650"/>
    </location>
</feature>
<dbReference type="GeneID" id="87813980"/>
<name>A0AAN6V1Q7_9PEZI</name>
<comment type="caution">
    <text evidence="3">The sequence shown here is derived from an EMBL/GenBank/DDBJ whole genome shotgun (WGS) entry which is preliminary data.</text>
</comment>
<dbReference type="Gene3D" id="1.20.58.2130">
    <property type="match status" value="1"/>
</dbReference>
<feature type="region of interest" description="Disordered" evidence="1">
    <location>
        <begin position="826"/>
        <end position="845"/>
    </location>
</feature>
<dbReference type="EMBL" id="MU853588">
    <property type="protein sequence ID" value="KAK4143237.1"/>
    <property type="molecule type" value="Genomic_DNA"/>
</dbReference>
<feature type="region of interest" description="Disordered" evidence="1">
    <location>
        <begin position="964"/>
        <end position="994"/>
    </location>
</feature>
<sequence length="1016" mass="109117">MSSIVGHSATATRPSSRLSNRFDSKFDAGPSSRPSSRASVRPSSAIGVAPPARDAEYDNSEAQAGSGPNSPGSGKRKRNLPIMADDGLLRGTIILKPYPSTLMVKPRILHPLMLLPRETLPLSALDLSQPYGDFPICRLFESKIKILDLEGRLGSNVLLARSETNRVVYALEWESNGLYVLCKVGSWVNIEALSQSATVVCRERLKGGKTVKNDSRGESPLITPSMYNENKRRRLAIEGIQSLVRKRSVSVVEKELPSLPASAEPAEESQTPRPEESQPAALPLEHAGTHTNSGPSPSSKLDTPIPAAGPANDSLTQPDADGIFQNVRAQYMEALYHSKGSLAYFAKGPLSRARAAFHMDWDSNLDMNDLIEFMKSLVMTTVVIDKKYRETIPGIIATTKPLGQDSDGASKTKKRKTKKPKLGKDGLYPGEIDHIRSWWASNQPTSGEDEQKSLTAIEHKYHISYLRRRETQLQIILVLEILALEPLAQAKGSECQLPGMEIQAPSREASQEPSAKKRNKHNLPVLLDVHADRLCIWQSTTLDEVKAVAESQPLTAGPEGELERANSNPLRDFCVDVIVPFFSARLPGPCDSLSRKLGGPVAQSPPKSSAAKPASAVKPKPGAPIRRPTTKRDKDRSLERALSVERSRRSVSRGPSAAIALLRSASQTVIPGMKREASDSSIMGLVPRADSGSVKERPSNLFSRSVSLSSIDLKAQKKAQVDAELKDAISALKKPNRSLAVKDIVEAADKRASAGQLKKLKKPNRAGAVQVKATPANNRYKDVLAAEKKHAEPSPFSNMPPSSASMIPASTLPRKFSNRLSAAAAPADRVHATPARPAASSIPATDLRLIQETPGPSLLPSSPIMARKGAPAPAPPLFAAAQPRSNRLAAPIGRFTSGDIPSSPGLGALFETPLAPRSGKDRLPMVDDSPIRPRLPLGAMGDGGNRAVRVKTKGTTEKVVAASITQPIGGSDGAESATGAAENKSDTTTTTTKTSVNIYQQLGWETTDLDDIDDLL</sequence>
<dbReference type="PANTHER" id="PTHR28067">
    <property type="entry name" value="DNA REPLICATION REGULATOR SLD3"/>
    <property type="match status" value="1"/>
</dbReference>
<feature type="compositionally biased region" description="Polar residues" evidence="1">
    <location>
        <begin position="1"/>
        <end position="19"/>
    </location>
</feature>
<reference evidence="3" key="2">
    <citation type="submission" date="2023-05" db="EMBL/GenBank/DDBJ databases">
        <authorList>
            <consortium name="Lawrence Berkeley National Laboratory"/>
            <person name="Steindorff A."/>
            <person name="Hensen N."/>
            <person name="Bonometti L."/>
            <person name="Westerberg I."/>
            <person name="Brannstrom I.O."/>
            <person name="Guillou S."/>
            <person name="Cros-Aarteil S."/>
            <person name="Calhoun S."/>
            <person name="Haridas S."/>
            <person name="Kuo A."/>
            <person name="Mondo S."/>
            <person name="Pangilinan J."/>
            <person name="Riley R."/>
            <person name="Labutti K."/>
            <person name="Andreopoulos B."/>
            <person name="Lipzen A."/>
            <person name="Chen C."/>
            <person name="Yanf M."/>
            <person name="Daum C."/>
            <person name="Ng V."/>
            <person name="Clum A."/>
            <person name="Ohm R."/>
            <person name="Martin F."/>
            <person name="Silar P."/>
            <person name="Natvig D."/>
            <person name="Lalanne C."/>
            <person name="Gautier V."/>
            <person name="Ament-Velasquez S.L."/>
            <person name="Kruys A."/>
            <person name="Hutchinson M.I."/>
            <person name="Powell A.J."/>
            <person name="Barry K."/>
            <person name="Miller A.N."/>
            <person name="Grigoriev I.V."/>
            <person name="Debuchy R."/>
            <person name="Gladieux P."/>
            <person name="Thoren M.H."/>
            <person name="Johannesson H."/>
        </authorList>
    </citation>
    <scope>NUCLEOTIDE SEQUENCE</scope>
    <source>
        <strain evidence="3">CBS 141.50</strain>
    </source>
</reference>
<proteinExistence type="predicted"/>
<dbReference type="Proteomes" id="UP001302676">
    <property type="component" value="Unassembled WGS sequence"/>
</dbReference>
<feature type="compositionally biased region" description="Polar residues" evidence="1">
    <location>
        <begin position="289"/>
        <end position="301"/>
    </location>
</feature>
<dbReference type="GO" id="GO:0006270">
    <property type="term" value="P:DNA replication initiation"/>
    <property type="evidence" value="ECO:0007669"/>
    <property type="project" value="InterPro"/>
</dbReference>
<feature type="compositionally biased region" description="Low complexity" evidence="1">
    <location>
        <begin position="28"/>
        <end position="45"/>
    </location>
</feature>
<dbReference type="InterPro" id="IPR042511">
    <property type="entry name" value="Sld3"/>
</dbReference>
<feature type="compositionally biased region" description="Polar residues" evidence="1">
    <location>
        <begin position="60"/>
        <end position="72"/>
    </location>
</feature>
<dbReference type="Pfam" id="PF08639">
    <property type="entry name" value="Sld3_STD"/>
    <property type="match status" value="1"/>
</dbReference>
<evidence type="ECO:0000259" key="2">
    <source>
        <dbReference type="Pfam" id="PF08639"/>
    </source>
</evidence>
<evidence type="ECO:0000256" key="1">
    <source>
        <dbReference type="SAM" id="MobiDB-lite"/>
    </source>
</evidence>
<accession>A0AAN6V1Q7</accession>
<feature type="domain" description="DNA replication regulator Sld3 C-terminal" evidence="2">
    <location>
        <begin position="323"/>
        <end position="836"/>
    </location>
</feature>
<evidence type="ECO:0000313" key="3">
    <source>
        <dbReference type="EMBL" id="KAK4143237.1"/>
    </source>
</evidence>
<feature type="region of interest" description="Disordered" evidence="1">
    <location>
        <begin position="1"/>
        <end position="79"/>
    </location>
</feature>
<feature type="region of interest" description="Disordered" evidence="1">
    <location>
        <begin position="912"/>
        <end position="945"/>
    </location>
</feature>
<gene>
    <name evidence="3" type="ORF">C8A04DRAFT_12531</name>
</gene>
<keyword evidence="4" id="KW-1185">Reference proteome</keyword>
<dbReference type="GO" id="GO:0031261">
    <property type="term" value="C:DNA replication preinitiation complex"/>
    <property type="evidence" value="ECO:0007669"/>
    <property type="project" value="TreeGrafter"/>
</dbReference>
<feature type="compositionally biased region" description="Basic and acidic residues" evidence="1">
    <location>
        <begin position="918"/>
        <end position="931"/>
    </location>
</feature>